<dbReference type="Proteomes" id="UP000294641">
    <property type="component" value="Unassembled WGS sequence"/>
</dbReference>
<gene>
    <name evidence="2" type="ORF">DFR61_14613</name>
    <name evidence="1" type="ORF">NCTC10597_01167</name>
</gene>
<dbReference type="RefSeq" id="WP_109350709.1">
    <property type="nucleotide sequence ID" value="NZ_BJUE01000051.1"/>
</dbReference>
<protein>
    <recommendedName>
        <fullName evidence="5">Lipoprotein</fullName>
    </recommendedName>
</protein>
<evidence type="ECO:0008006" key="5">
    <source>
        <dbReference type="Google" id="ProtNLM"/>
    </source>
</evidence>
<keyword evidence="4" id="KW-1185">Reference proteome</keyword>
<reference evidence="2 4" key="2">
    <citation type="submission" date="2019-03" db="EMBL/GenBank/DDBJ databases">
        <title>Genomic Encyclopedia of Type Strains, Phase IV (KMG-IV): sequencing the most valuable type-strain genomes for metagenomic binning, comparative biology and taxonomic classification.</title>
        <authorList>
            <person name="Goeker M."/>
        </authorList>
    </citation>
    <scope>NUCLEOTIDE SEQUENCE [LARGE SCALE GENOMIC DNA]</scope>
    <source>
        <strain evidence="2 4">DSM 20580</strain>
    </source>
</reference>
<reference evidence="1 3" key="1">
    <citation type="submission" date="2018-06" db="EMBL/GenBank/DDBJ databases">
        <authorList>
            <consortium name="Pathogen Informatics"/>
            <person name="Doyle S."/>
        </authorList>
    </citation>
    <scope>NUCLEOTIDE SEQUENCE [LARGE SCALE GENOMIC DNA]</scope>
    <source>
        <strain evidence="1 3">NCTC10597</strain>
    </source>
</reference>
<organism evidence="1 3">
    <name type="scientific">Kurthia zopfii</name>
    <dbReference type="NCBI Taxonomy" id="1650"/>
    <lineage>
        <taxon>Bacteria</taxon>
        <taxon>Bacillati</taxon>
        <taxon>Bacillota</taxon>
        <taxon>Bacilli</taxon>
        <taxon>Bacillales</taxon>
        <taxon>Caryophanaceae</taxon>
        <taxon>Kurthia</taxon>
    </lineage>
</organism>
<dbReference type="PROSITE" id="PS51257">
    <property type="entry name" value="PROKAR_LIPOPROTEIN"/>
    <property type="match status" value="1"/>
</dbReference>
<proteinExistence type="predicted"/>
<sequence length="147" mass="16208">MKKRIGTLLIIALLVVLSGCSGGKLKGELPPEVTVSIDGQKVKAKLAVYDWYSGSTKVGSYAEVLKGERAQIVDPKEEAHFKMDYDQKPSTEEICIVKDEKSSQCKKGNMINAPIEKGDYYIEYSVDWQDGDENLGSATYLIGIAIR</sequence>
<dbReference type="EMBL" id="UGNP01000001">
    <property type="protein sequence ID" value="STX09491.1"/>
    <property type="molecule type" value="Genomic_DNA"/>
</dbReference>
<dbReference type="Proteomes" id="UP000254330">
    <property type="component" value="Unassembled WGS sequence"/>
</dbReference>
<evidence type="ECO:0000313" key="3">
    <source>
        <dbReference type="Proteomes" id="UP000254330"/>
    </source>
</evidence>
<name>A0A2U3A9T3_9BACL</name>
<dbReference type="OrthoDB" id="1797983at2"/>
<dbReference type="AlphaFoldDB" id="A0A2U3A9T3"/>
<evidence type="ECO:0000313" key="1">
    <source>
        <dbReference type="EMBL" id="STX09491.1"/>
    </source>
</evidence>
<accession>A0A2U3A9T3</accession>
<evidence type="ECO:0000313" key="4">
    <source>
        <dbReference type="Proteomes" id="UP000294641"/>
    </source>
</evidence>
<dbReference type="EMBL" id="SNZG01000046">
    <property type="protein sequence ID" value="TDR33945.1"/>
    <property type="molecule type" value="Genomic_DNA"/>
</dbReference>
<evidence type="ECO:0000313" key="2">
    <source>
        <dbReference type="EMBL" id="TDR33945.1"/>
    </source>
</evidence>
<comment type="caution">
    <text evidence="1">The sequence shown here is derived from an EMBL/GenBank/DDBJ whole genome shotgun (WGS) entry which is preliminary data.</text>
</comment>